<dbReference type="PIRSF" id="PIRSF004555">
    <property type="entry name" value="UCP004555"/>
    <property type="match status" value="1"/>
</dbReference>
<dbReference type="Gene3D" id="3.30.1310.10">
    <property type="entry name" value="Nucleoid-associated protein YbaB-like domain"/>
    <property type="match status" value="1"/>
</dbReference>
<proteinExistence type="predicted"/>
<dbReference type="Pfam" id="PF02575">
    <property type="entry name" value="YbaB_DNA_bd"/>
    <property type="match status" value="1"/>
</dbReference>
<evidence type="ECO:0000256" key="1">
    <source>
        <dbReference type="ARBA" id="ARBA00023125"/>
    </source>
</evidence>
<dbReference type="AlphaFoldDB" id="A0A0G0H9A3"/>
<dbReference type="SUPFAM" id="SSF82607">
    <property type="entry name" value="YbaB-like"/>
    <property type="match status" value="1"/>
</dbReference>
<evidence type="ECO:0000313" key="2">
    <source>
        <dbReference type="EMBL" id="KKQ35095.1"/>
    </source>
</evidence>
<reference evidence="2 3" key="1">
    <citation type="journal article" date="2015" name="Nature">
        <title>rRNA introns, odd ribosomes, and small enigmatic genomes across a large radiation of phyla.</title>
        <authorList>
            <person name="Brown C.T."/>
            <person name="Hug L.A."/>
            <person name="Thomas B.C."/>
            <person name="Sharon I."/>
            <person name="Castelle C.J."/>
            <person name="Singh A."/>
            <person name="Wilkins M.J."/>
            <person name="Williams K.H."/>
            <person name="Banfield J.F."/>
        </authorList>
    </citation>
    <scope>NUCLEOTIDE SEQUENCE [LARGE SCALE GENOMIC DNA]</scope>
</reference>
<dbReference type="Proteomes" id="UP000034852">
    <property type="component" value="Unassembled WGS sequence"/>
</dbReference>
<evidence type="ECO:0008006" key="4">
    <source>
        <dbReference type="Google" id="ProtNLM"/>
    </source>
</evidence>
<name>A0A0G0H9A3_9BACT</name>
<comment type="caution">
    <text evidence="2">The sequence shown here is derived from an EMBL/GenBank/DDBJ whole genome shotgun (WGS) entry which is preliminary data.</text>
</comment>
<dbReference type="PANTHER" id="PTHR33449">
    <property type="entry name" value="NUCLEOID-ASSOCIATED PROTEIN YBAB"/>
    <property type="match status" value="1"/>
</dbReference>
<keyword evidence="1" id="KW-0238">DNA-binding</keyword>
<dbReference type="GO" id="GO:0003677">
    <property type="term" value="F:DNA binding"/>
    <property type="evidence" value="ECO:0007669"/>
    <property type="project" value="UniProtKB-KW"/>
</dbReference>
<organism evidence="2 3">
    <name type="scientific">candidate division WS6 bacterium GW2011_GWA2_37_6</name>
    <dbReference type="NCBI Taxonomy" id="1619087"/>
    <lineage>
        <taxon>Bacteria</taxon>
        <taxon>Candidatus Dojkabacteria</taxon>
    </lineage>
</organism>
<dbReference type="NCBIfam" id="TIGR00103">
    <property type="entry name" value="DNA_YbaB_EbfC"/>
    <property type="match status" value="1"/>
</dbReference>
<dbReference type="InterPro" id="IPR004401">
    <property type="entry name" value="YbaB/EbfC"/>
</dbReference>
<dbReference type="InterPro" id="IPR036894">
    <property type="entry name" value="YbaB-like_sf"/>
</dbReference>
<sequence length="100" mass="11543">MAFGQMKELYKLQKEARRMQKEMKKLRVEGLSKDQKVKIVLNGLQNIEDIEIIDELLDPNRKKDLINAIQQAHKDASKEVQKEMAKGMDLDKMKSMLGGV</sequence>
<accession>A0A0G0H9A3</accession>
<dbReference type="PANTHER" id="PTHR33449:SF1">
    <property type="entry name" value="NUCLEOID-ASSOCIATED PROTEIN YBAB"/>
    <property type="match status" value="1"/>
</dbReference>
<gene>
    <name evidence="2" type="ORF">US52_C0036G0013</name>
</gene>
<protein>
    <recommendedName>
        <fullName evidence="4">Nucleoid-associated protein</fullName>
    </recommendedName>
</protein>
<dbReference type="EMBL" id="LBTH01000036">
    <property type="protein sequence ID" value="KKQ35095.1"/>
    <property type="molecule type" value="Genomic_DNA"/>
</dbReference>
<evidence type="ECO:0000313" key="3">
    <source>
        <dbReference type="Proteomes" id="UP000034852"/>
    </source>
</evidence>